<dbReference type="HAMAP" id="MF_01371_B">
    <property type="entry name" value="Ribosomal_uL30_B"/>
    <property type="match status" value="1"/>
</dbReference>
<reference evidence="8" key="1">
    <citation type="journal article" date="2015" name="ISME J.">
        <title>Aquifer environment selects for microbial species cohorts in sediment and groundwater.</title>
        <authorList>
            <person name="Hug L.A."/>
            <person name="Thomas B.C."/>
            <person name="Brown C.T."/>
            <person name="Frischkorn K.R."/>
            <person name="Williams K.H."/>
            <person name="Tringe S.G."/>
            <person name="Banfield J.F."/>
        </authorList>
    </citation>
    <scope>NUCLEOTIDE SEQUENCE</scope>
</reference>
<dbReference type="EMBL" id="KT007011">
    <property type="protein sequence ID" value="AKQ03367.1"/>
    <property type="molecule type" value="Genomic_DNA"/>
</dbReference>
<evidence type="ECO:0000256" key="1">
    <source>
        <dbReference type="ARBA" id="ARBA00007594"/>
    </source>
</evidence>
<dbReference type="AlphaFoldDB" id="A0A0H4TA69"/>
<dbReference type="Gene3D" id="3.30.1390.20">
    <property type="entry name" value="Ribosomal protein L30, ferredoxin-like fold domain"/>
    <property type="match status" value="1"/>
</dbReference>
<comment type="subunit">
    <text evidence="2 5">Part of the 50S ribosomal subunit.</text>
</comment>
<protein>
    <recommendedName>
        <fullName evidence="5">Large ribosomal subunit protein uL30</fullName>
    </recommendedName>
</protein>
<evidence type="ECO:0000256" key="5">
    <source>
        <dbReference type="HAMAP-Rule" id="MF_01371"/>
    </source>
</evidence>
<dbReference type="InterPro" id="IPR036919">
    <property type="entry name" value="Ribo_uL30_ferredoxin-like_sf"/>
</dbReference>
<dbReference type="PANTHER" id="PTHR15892:SF2">
    <property type="entry name" value="LARGE RIBOSOMAL SUBUNIT PROTEIN UL30M"/>
    <property type="match status" value="1"/>
</dbReference>
<evidence type="ECO:0000313" key="8">
    <source>
        <dbReference type="EMBL" id="AKQ03367.1"/>
    </source>
</evidence>
<gene>
    <name evidence="5" type="primary">rpmD</name>
</gene>
<organism evidence="8">
    <name type="scientific">uncultured beta proteobacterium Rifle_16ft_4_minimus_37916</name>
    <dbReference type="NCBI Taxonomy" id="1665169"/>
    <lineage>
        <taxon>Bacteria</taxon>
        <taxon>Pseudomonadati</taxon>
        <taxon>Pseudomonadota</taxon>
        <taxon>Betaproteobacteria</taxon>
        <taxon>Nitrosomonadales</taxon>
        <taxon>Nitrosomonadaceae</taxon>
        <taxon>environmental samples</taxon>
    </lineage>
</organism>
<feature type="domain" description="Large ribosomal subunit protein uL30-like ferredoxin-like fold" evidence="7">
    <location>
        <begin position="11"/>
        <end position="61"/>
    </location>
</feature>
<dbReference type="PIRSF" id="PIRSF002211">
    <property type="entry name" value="Ribosomal_L30_bac-type"/>
    <property type="match status" value="1"/>
</dbReference>
<comment type="similarity">
    <text evidence="1 5 6">Belongs to the universal ribosomal protein uL30 family.</text>
</comment>
<keyword evidence="3 5" id="KW-0689">Ribosomal protein</keyword>
<dbReference type="CDD" id="cd01658">
    <property type="entry name" value="Ribosomal_L30"/>
    <property type="match status" value="1"/>
</dbReference>
<name>A0A0H4TA69_9PROT</name>
<keyword evidence="4 5" id="KW-0687">Ribonucleoprotein</keyword>
<accession>A0A0H4TA69</accession>
<evidence type="ECO:0000256" key="3">
    <source>
        <dbReference type="ARBA" id="ARBA00022980"/>
    </source>
</evidence>
<dbReference type="InterPro" id="IPR016082">
    <property type="entry name" value="Ribosomal_uL30_ferredoxin-like"/>
</dbReference>
<dbReference type="SUPFAM" id="SSF55129">
    <property type="entry name" value="Ribosomal protein L30p/L7e"/>
    <property type="match status" value="1"/>
</dbReference>
<dbReference type="PANTHER" id="PTHR15892">
    <property type="entry name" value="MITOCHONDRIAL RIBOSOMAL PROTEIN L30"/>
    <property type="match status" value="1"/>
</dbReference>
<dbReference type="PROSITE" id="PS00634">
    <property type="entry name" value="RIBOSOMAL_L30"/>
    <property type="match status" value="1"/>
</dbReference>
<evidence type="ECO:0000256" key="6">
    <source>
        <dbReference type="RuleBase" id="RU003734"/>
    </source>
</evidence>
<dbReference type="NCBIfam" id="TIGR01308">
    <property type="entry name" value="rpmD_bact"/>
    <property type="match status" value="1"/>
</dbReference>
<evidence type="ECO:0000256" key="2">
    <source>
        <dbReference type="ARBA" id="ARBA00011838"/>
    </source>
</evidence>
<dbReference type="GO" id="GO:0003735">
    <property type="term" value="F:structural constituent of ribosome"/>
    <property type="evidence" value="ECO:0007669"/>
    <property type="project" value="InterPro"/>
</dbReference>
<dbReference type="FunFam" id="3.30.1390.20:FF:000001">
    <property type="entry name" value="50S ribosomal protein L30"/>
    <property type="match status" value="1"/>
</dbReference>
<evidence type="ECO:0000259" key="7">
    <source>
        <dbReference type="Pfam" id="PF00327"/>
    </source>
</evidence>
<dbReference type="InterPro" id="IPR018038">
    <property type="entry name" value="Ribosomal_uL30_CS"/>
</dbReference>
<proteinExistence type="inferred from homology"/>
<dbReference type="GO" id="GO:0022625">
    <property type="term" value="C:cytosolic large ribosomal subunit"/>
    <property type="evidence" value="ECO:0007669"/>
    <property type="project" value="TreeGrafter"/>
</dbReference>
<dbReference type="Pfam" id="PF00327">
    <property type="entry name" value="Ribosomal_L30"/>
    <property type="match status" value="1"/>
</dbReference>
<sequence length="65" mass="7311">MTKAKATAKTLKVTQIKSLIGTKQSHRDTIRGLGLRHINHTVQLEDTPCVRGMINKVFYMVKCEA</sequence>
<dbReference type="GO" id="GO:0006412">
    <property type="term" value="P:translation"/>
    <property type="evidence" value="ECO:0007669"/>
    <property type="project" value="UniProtKB-UniRule"/>
</dbReference>
<evidence type="ECO:0000256" key="4">
    <source>
        <dbReference type="ARBA" id="ARBA00023274"/>
    </source>
</evidence>
<dbReference type="InterPro" id="IPR005996">
    <property type="entry name" value="Ribosomal_uL30_bac-type"/>
</dbReference>